<evidence type="ECO:0000313" key="7">
    <source>
        <dbReference type="EMBL" id="GMH25250.1"/>
    </source>
</evidence>
<keyword evidence="3 6" id="KW-0812">Transmembrane</keyword>
<evidence type="ECO:0000313" key="8">
    <source>
        <dbReference type="Proteomes" id="UP001279734"/>
    </source>
</evidence>
<evidence type="ECO:0000256" key="5">
    <source>
        <dbReference type="ARBA" id="ARBA00023136"/>
    </source>
</evidence>
<comment type="similarity">
    <text evidence="2">Belongs to the UPF0496 family.</text>
</comment>
<dbReference type="Proteomes" id="UP001279734">
    <property type="component" value="Unassembled WGS sequence"/>
</dbReference>
<accession>A0AAD3T816</accession>
<dbReference type="InterPro" id="IPR007749">
    <property type="entry name" value="DUF677"/>
</dbReference>
<feature type="transmembrane region" description="Helical" evidence="6">
    <location>
        <begin position="239"/>
        <end position="258"/>
    </location>
</feature>
<gene>
    <name evidence="7" type="ORF">Nepgr_027093</name>
</gene>
<comment type="caution">
    <text evidence="7">The sequence shown here is derived from an EMBL/GenBank/DDBJ whole genome shotgun (WGS) entry which is preliminary data.</text>
</comment>
<evidence type="ECO:0000256" key="3">
    <source>
        <dbReference type="ARBA" id="ARBA00022692"/>
    </source>
</evidence>
<keyword evidence="5 6" id="KW-0472">Membrane</keyword>
<keyword evidence="4 6" id="KW-1133">Transmembrane helix</keyword>
<feature type="transmembrane region" description="Helical" evidence="6">
    <location>
        <begin position="213"/>
        <end position="233"/>
    </location>
</feature>
<evidence type="ECO:0000256" key="1">
    <source>
        <dbReference type="ARBA" id="ARBA00004370"/>
    </source>
</evidence>
<evidence type="ECO:0000256" key="6">
    <source>
        <dbReference type="SAM" id="Phobius"/>
    </source>
</evidence>
<reference evidence="7" key="1">
    <citation type="submission" date="2023-05" db="EMBL/GenBank/DDBJ databases">
        <title>Nepenthes gracilis genome sequencing.</title>
        <authorList>
            <person name="Fukushima K."/>
        </authorList>
    </citation>
    <scope>NUCLEOTIDE SEQUENCE</scope>
    <source>
        <strain evidence="7">SING2019-196</strain>
    </source>
</reference>
<keyword evidence="8" id="KW-1185">Reference proteome</keyword>
<dbReference type="Pfam" id="PF05055">
    <property type="entry name" value="DUF677"/>
    <property type="match status" value="1"/>
</dbReference>
<evidence type="ECO:0000256" key="4">
    <source>
        <dbReference type="ARBA" id="ARBA00022989"/>
    </source>
</evidence>
<evidence type="ECO:0000256" key="2">
    <source>
        <dbReference type="ARBA" id="ARBA00009074"/>
    </source>
</evidence>
<name>A0AAD3T816_NEPGR</name>
<dbReference type="EMBL" id="BSYO01000029">
    <property type="protein sequence ID" value="GMH25250.1"/>
    <property type="molecule type" value="Genomic_DNA"/>
</dbReference>
<organism evidence="7 8">
    <name type="scientific">Nepenthes gracilis</name>
    <name type="common">Slender pitcher plant</name>
    <dbReference type="NCBI Taxonomy" id="150966"/>
    <lineage>
        <taxon>Eukaryota</taxon>
        <taxon>Viridiplantae</taxon>
        <taxon>Streptophyta</taxon>
        <taxon>Embryophyta</taxon>
        <taxon>Tracheophyta</taxon>
        <taxon>Spermatophyta</taxon>
        <taxon>Magnoliopsida</taxon>
        <taxon>eudicotyledons</taxon>
        <taxon>Gunneridae</taxon>
        <taxon>Pentapetalae</taxon>
        <taxon>Caryophyllales</taxon>
        <taxon>Nepenthaceae</taxon>
        <taxon>Nepenthes</taxon>
    </lineage>
</organism>
<dbReference type="PANTHER" id="PTHR31113">
    <property type="entry name" value="UPF0496 PROTEIN 3-RELATED"/>
    <property type="match status" value="1"/>
</dbReference>
<dbReference type="AlphaFoldDB" id="A0AAD3T816"/>
<proteinExistence type="inferred from homology"/>
<dbReference type="PANTHER" id="PTHR31113:SF3">
    <property type="entry name" value="UPF0496 PROTEIN 1"/>
    <property type="match status" value="1"/>
</dbReference>
<protein>
    <submittedName>
        <fullName evidence="7">Uncharacterized protein</fullName>
    </submittedName>
</protein>
<sequence>MGCICSKCSSSSQTLAPGDSNLPATFDLRYYLEGGEVDQELQVVDSFLHGRASRVINSVAHGVQGRSLPFNSVTDATEIVKVILQSKKDIWRNNDLLSLVNEYFEYSEQISGPIAALDNCLKRARNRQLLIRAALLQYEEESKNGIEGNDGRRYVKTLQELRNFKEAGDLFTEEFFTLFQAVYEQQLQMFQKLLLKKHDLHTKLKQFKVHRKVANIVFVATFLAVIVCSVVAAAVAAPAWVAALAAAASGPGGVGNWFNSHFKKFENALKDQKELVTLMDSFTNINIEDLGTIAYLIEKLEIRIQESLWNADFALRHDEAVKIMMDEITQKMSNFTESIDDLTTRTEKYSQDLMTMKKVILRRIMRDPGTRRSSSRRVSSFPGSP</sequence>
<comment type="subcellular location">
    <subcellularLocation>
        <location evidence="1">Membrane</location>
    </subcellularLocation>
</comment>
<dbReference type="GO" id="GO:0016020">
    <property type="term" value="C:membrane"/>
    <property type="evidence" value="ECO:0007669"/>
    <property type="project" value="UniProtKB-SubCell"/>
</dbReference>